<gene>
    <name evidence="3" type="ORF">FAB82_18020</name>
</gene>
<dbReference type="GO" id="GO:0016787">
    <property type="term" value="F:hydrolase activity"/>
    <property type="evidence" value="ECO:0007669"/>
    <property type="project" value="UniProtKB-KW"/>
</dbReference>
<dbReference type="Gene3D" id="1.20.120.680">
    <property type="entry name" value="Formiminotetrahydrofolate cyclodeaminase monomer, up-and-down helical bundle"/>
    <property type="match status" value="1"/>
</dbReference>
<feature type="domain" description="Cyclodeaminase/cyclohydrolase" evidence="2">
    <location>
        <begin position="80"/>
        <end position="260"/>
    </location>
</feature>
<name>A0A4V4HRW9_9ACTN</name>
<evidence type="ECO:0000259" key="2">
    <source>
        <dbReference type="Pfam" id="PF04961"/>
    </source>
</evidence>
<accession>A0A4V4HRW9</accession>
<proteinExistence type="predicted"/>
<dbReference type="EMBL" id="STGY01000066">
    <property type="protein sequence ID" value="THV39566.1"/>
    <property type="molecule type" value="Genomic_DNA"/>
</dbReference>
<comment type="caution">
    <text evidence="3">The sequence shown here is derived from an EMBL/GenBank/DDBJ whole genome shotgun (WGS) entry which is preliminary data.</text>
</comment>
<dbReference type="Proteomes" id="UP000308760">
    <property type="component" value="Unassembled WGS sequence"/>
</dbReference>
<reference evidence="4" key="1">
    <citation type="submission" date="2019-04" db="EMBL/GenBank/DDBJ databases">
        <title>Nocardioides xinjiangensis sp. nov.</title>
        <authorList>
            <person name="Liu S."/>
        </authorList>
    </citation>
    <scope>NUCLEOTIDE SEQUENCE [LARGE SCALE GENOMIC DNA]</scope>
    <source>
        <strain evidence="4">18</strain>
    </source>
</reference>
<protein>
    <submittedName>
        <fullName evidence="3">Cyclodeaminase/cyclohydrolase family protein</fullName>
    </submittedName>
</protein>
<evidence type="ECO:0000256" key="1">
    <source>
        <dbReference type="SAM" id="Coils"/>
    </source>
</evidence>
<keyword evidence="1" id="KW-0175">Coiled coil</keyword>
<dbReference type="OrthoDB" id="7959174at2"/>
<dbReference type="Pfam" id="PF04961">
    <property type="entry name" value="FTCD_C"/>
    <property type="match status" value="1"/>
</dbReference>
<dbReference type="InterPro" id="IPR007044">
    <property type="entry name" value="Cyclodeamin/CycHdrlase"/>
</dbReference>
<dbReference type="SUPFAM" id="SSF101262">
    <property type="entry name" value="Methenyltetrahydrofolate cyclohydrolase-like"/>
    <property type="match status" value="1"/>
</dbReference>
<keyword evidence="3" id="KW-0378">Hydrolase</keyword>
<dbReference type="AlphaFoldDB" id="A0A4V4HRW9"/>
<keyword evidence="4" id="KW-1185">Reference proteome</keyword>
<evidence type="ECO:0000313" key="3">
    <source>
        <dbReference type="EMBL" id="THV39566.1"/>
    </source>
</evidence>
<reference evidence="3 4" key="2">
    <citation type="submission" date="2019-05" db="EMBL/GenBank/DDBJ databases">
        <title>Glycomyces buryatensis sp. nov.</title>
        <authorList>
            <person name="Nikitina E."/>
        </authorList>
    </citation>
    <scope>NUCLEOTIDE SEQUENCE [LARGE SCALE GENOMIC DNA]</scope>
    <source>
        <strain evidence="3 4">18</strain>
    </source>
</reference>
<feature type="coiled-coil region" evidence="1">
    <location>
        <begin position="125"/>
        <end position="152"/>
    </location>
</feature>
<organism evidence="3 4">
    <name type="scientific">Glycomyces buryatensis</name>
    <dbReference type="NCBI Taxonomy" id="2570927"/>
    <lineage>
        <taxon>Bacteria</taxon>
        <taxon>Bacillati</taxon>
        <taxon>Actinomycetota</taxon>
        <taxon>Actinomycetes</taxon>
        <taxon>Glycomycetales</taxon>
        <taxon>Glycomycetaceae</taxon>
        <taxon>Glycomyces</taxon>
    </lineage>
</organism>
<sequence length="282" mass="30158">MVRGCFGRVQSRFPVPIGEPIPGKRPGNHREKSYRIYPIRRETPAFRRRSVRRERHATNGRSQTSHLCGRVYAGRVRKTTIEEWLTDLASEAPAPGGGAAAGMNAATGAALVSMVCNLTIGKPKFAEHEALMTEALAEAERLRGEAIRLAEEDAEAFSGVVAAYKLPKGTDEEKAARTAAIQAGLVDAAEVPLAVAKVSAEIIRLSGRILDGSNPNVLSDVAVAASSAKSALESAALNVDINLVSIKDAEQRERLASALNEAFQAKVQAEAIMQLVAKRIRA</sequence>
<evidence type="ECO:0000313" key="4">
    <source>
        <dbReference type="Proteomes" id="UP000308760"/>
    </source>
</evidence>
<dbReference type="InterPro" id="IPR036178">
    <property type="entry name" value="Formintransfe-cycloase-like_sf"/>
</dbReference>